<dbReference type="GO" id="GO:0022857">
    <property type="term" value="F:transmembrane transporter activity"/>
    <property type="evidence" value="ECO:0007669"/>
    <property type="project" value="InterPro"/>
</dbReference>
<evidence type="ECO:0000259" key="10">
    <source>
        <dbReference type="Pfam" id="PF12821"/>
    </source>
</evidence>
<keyword evidence="3 8" id="KW-0812">Transmembrane</keyword>
<feature type="transmembrane region" description="Helical" evidence="8">
    <location>
        <begin position="334"/>
        <end position="354"/>
    </location>
</feature>
<feature type="transmembrane region" description="Helical" evidence="8">
    <location>
        <begin position="384"/>
        <end position="406"/>
    </location>
</feature>
<dbReference type="Proteomes" id="UP000275749">
    <property type="component" value="Unassembled WGS sequence"/>
</dbReference>
<evidence type="ECO:0000256" key="6">
    <source>
        <dbReference type="ARBA" id="ARBA00034125"/>
    </source>
</evidence>
<comment type="caution">
    <text evidence="11">The sequence shown here is derived from an EMBL/GenBank/DDBJ whole genome shotgun (WGS) entry which is preliminary data.</text>
</comment>
<feature type="domain" description="Threonine/Serine exporter ThrE" evidence="10">
    <location>
        <begin position="313"/>
        <end position="436"/>
    </location>
</feature>
<evidence type="ECO:0000256" key="1">
    <source>
        <dbReference type="ARBA" id="ARBA00004651"/>
    </source>
</evidence>
<evidence type="ECO:0000256" key="5">
    <source>
        <dbReference type="ARBA" id="ARBA00023136"/>
    </source>
</evidence>
<dbReference type="InterPro" id="IPR010619">
    <property type="entry name" value="ThrE-like_N"/>
</dbReference>
<keyword evidence="4 8" id="KW-1133">Transmembrane helix</keyword>
<evidence type="ECO:0000259" key="9">
    <source>
        <dbReference type="Pfam" id="PF06738"/>
    </source>
</evidence>
<dbReference type="InterPro" id="IPR050539">
    <property type="entry name" value="ThrE_Dicarb/AminoAcid_Exp"/>
</dbReference>
<protein>
    <submittedName>
        <fullName evidence="11">Uncharacterized membrane protein YjjP (DUF1212 family)</fullName>
    </submittedName>
</protein>
<feature type="domain" description="Threonine/serine exporter-like N-terminal" evidence="9">
    <location>
        <begin position="43"/>
        <end position="287"/>
    </location>
</feature>
<feature type="transmembrane region" description="Helical" evidence="8">
    <location>
        <begin position="309"/>
        <end position="327"/>
    </location>
</feature>
<dbReference type="Pfam" id="PF12821">
    <property type="entry name" value="ThrE_2"/>
    <property type="match status" value="1"/>
</dbReference>
<feature type="transmembrane region" description="Helical" evidence="8">
    <location>
        <begin position="159"/>
        <end position="185"/>
    </location>
</feature>
<dbReference type="GO" id="GO:0015744">
    <property type="term" value="P:succinate transport"/>
    <property type="evidence" value="ECO:0007669"/>
    <property type="project" value="TreeGrafter"/>
</dbReference>
<name>A0A3N1ZWR0_9ACTN</name>
<accession>A0A3N1ZWR0</accession>
<evidence type="ECO:0000256" key="4">
    <source>
        <dbReference type="ARBA" id="ARBA00022989"/>
    </source>
</evidence>
<dbReference type="EMBL" id="RKHG01000001">
    <property type="protein sequence ID" value="ROR55294.1"/>
    <property type="molecule type" value="Genomic_DNA"/>
</dbReference>
<dbReference type="PANTHER" id="PTHR34390">
    <property type="entry name" value="UPF0442 PROTEIN YJJB-RELATED"/>
    <property type="match status" value="1"/>
</dbReference>
<keyword evidence="5 8" id="KW-0472">Membrane</keyword>
<dbReference type="RefSeq" id="WP_123576147.1">
    <property type="nucleotide sequence ID" value="NZ_RKHG01000001.1"/>
</dbReference>
<proteinExistence type="inferred from homology"/>
<keyword evidence="2" id="KW-1003">Cell membrane</keyword>
<gene>
    <name evidence="11" type="ORF">EDD41_2557</name>
</gene>
<sequence>MSESAASQGRGPASNAAETARDEMDLLPDVDVAAGRARAITELAVRVGELALSSGSSAARTESLVRRVAHAYGLPVQLDVTYSRILLSYEPLGAATPITIMRSVASNQTDYDRLERVEGLVTLVRHGEVDVETATARLNHIVAAPFSHPRWFTRLAACLLGATIALLIGGNGADMAVGAVSTLLVDEARRRLERWSLGSFFTTAVCAAIPTTLAVLALAVQHWAPTWLPRMDPSLVIAAGMVSLLAGMGTVAAAGDAIDGSFLGAGARTMEVVVTTGGIVLGLVTTLWLGRALGVTTQLEPTASQTPNHLLQLACSGLVALCFGVRFMMRAKTLATTTVLGLLLWTSYLAAAWVTGSHPARVAIAALAVGFVARLLVHRLHIPLVALTSTAVAALMPGVMLYRGVFAITDETPVDATWLLLGATYVAVGLAAGTSFGAMLAALLLYRRRDVDTTERFALVEQAHG</sequence>
<feature type="transmembrane region" description="Helical" evidence="8">
    <location>
        <begin position="235"/>
        <end position="258"/>
    </location>
</feature>
<evidence type="ECO:0000256" key="3">
    <source>
        <dbReference type="ARBA" id="ARBA00022692"/>
    </source>
</evidence>
<reference evidence="11 12" key="1">
    <citation type="submission" date="2018-11" db="EMBL/GenBank/DDBJ databases">
        <title>Sequencing the genomes of 1000 actinobacteria strains.</title>
        <authorList>
            <person name="Klenk H.-P."/>
        </authorList>
    </citation>
    <scope>NUCLEOTIDE SEQUENCE [LARGE SCALE GENOMIC DNA]</scope>
    <source>
        <strain evidence="11 12">DSM 10546</strain>
    </source>
</reference>
<organism evidence="11 12">
    <name type="scientific">Luteococcus japonicus</name>
    <dbReference type="NCBI Taxonomy" id="33984"/>
    <lineage>
        <taxon>Bacteria</taxon>
        <taxon>Bacillati</taxon>
        <taxon>Actinomycetota</taxon>
        <taxon>Actinomycetes</taxon>
        <taxon>Propionibacteriales</taxon>
        <taxon>Propionibacteriaceae</taxon>
        <taxon>Luteococcus</taxon>
    </lineage>
</organism>
<dbReference type="InterPro" id="IPR024528">
    <property type="entry name" value="ThrE_2"/>
</dbReference>
<dbReference type="AlphaFoldDB" id="A0A3N1ZWR0"/>
<comment type="subcellular location">
    <subcellularLocation>
        <location evidence="1">Cell membrane</location>
        <topology evidence="1">Multi-pass membrane protein</topology>
    </subcellularLocation>
</comment>
<feature type="transmembrane region" description="Helical" evidence="8">
    <location>
        <begin position="418"/>
        <end position="446"/>
    </location>
</feature>
<feature type="transmembrane region" description="Helical" evidence="8">
    <location>
        <begin position="360"/>
        <end position="377"/>
    </location>
</feature>
<evidence type="ECO:0000256" key="8">
    <source>
        <dbReference type="SAM" id="Phobius"/>
    </source>
</evidence>
<comment type="similarity">
    <text evidence="6">Belongs to the ThrE exporter (TC 2.A.79) family.</text>
</comment>
<feature type="transmembrane region" description="Helical" evidence="8">
    <location>
        <begin position="270"/>
        <end position="289"/>
    </location>
</feature>
<dbReference type="PANTHER" id="PTHR34390:SF2">
    <property type="entry name" value="SUCCINATE TRANSPORTER SUBUNIT YJJP-RELATED"/>
    <property type="match status" value="1"/>
</dbReference>
<dbReference type="GO" id="GO:0005886">
    <property type="term" value="C:plasma membrane"/>
    <property type="evidence" value="ECO:0007669"/>
    <property type="project" value="UniProtKB-SubCell"/>
</dbReference>
<evidence type="ECO:0000256" key="7">
    <source>
        <dbReference type="SAM" id="MobiDB-lite"/>
    </source>
</evidence>
<feature type="transmembrane region" description="Helical" evidence="8">
    <location>
        <begin position="197"/>
        <end position="223"/>
    </location>
</feature>
<feature type="region of interest" description="Disordered" evidence="7">
    <location>
        <begin position="1"/>
        <end position="22"/>
    </location>
</feature>
<evidence type="ECO:0000313" key="11">
    <source>
        <dbReference type="EMBL" id="ROR55294.1"/>
    </source>
</evidence>
<evidence type="ECO:0000256" key="2">
    <source>
        <dbReference type="ARBA" id="ARBA00022475"/>
    </source>
</evidence>
<dbReference type="Pfam" id="PF06738">
    <property type="entry name" value="ThrE"/>
    <property type="match status" value="1"/>
</dbReference>
<evidence type="ECO:0000313" key="12">
    <source>
        <dbReference type="Proteomes" id="UP000275749"/>
    </source>
</evidence>